<comment type="caution">
    <text evidence="2">The sequence shown here is derived from an EMBL/GenBank/DDBJ whole genome shotgun (WGS) entry which is preliminary data.</text>
</comment>
<name>A0A7W8B3E0_STRST</name>
<protein>
    <submittedName>
        <fullName evidence="2">Tetratricopeptide (TPR) repeat protein</fullName>
    </submittedName>
</protein>
<proteinExistence type="predicted"/>
<evidence type="ECO:0000313" key="3">
    <source>
        <dbReference type="Proteomes" id="UP000549009"/>
    </source>
</evidence>
<dbReference type="Pfam" id="PF12770">
    <property type="entry name" value="CHAT"/>
    <property type="match status" value="1"/>
</dbReference>
<evidence type="ECO:0000313" key="2">
    <source>
        <dbReference type="EMBL" id="MBB5109624.1"/>
    </source>
</evidence>
<feature type="domain" description="CHAT" evidence="1">
    <location>
        <begin position="788"/>
        <end position="1074"/>
    </location>
</feature>
<accession>A0A7W8B3E0</accession>
<dbReference type="EMBL" id="JACHJD010000033">
    <property type="protein sequence ID" value="MBB5109624.1"/>
    <property type="molecule type" value="Genomic_DNA"/>
</dbReference>
<dbReference type="InterPro" id="IPR011990">
    <property type="entry name" value="TPR-like_helical_dom_sf"/>
</dbReference>
<organism evidence="2 3">
    <name type="scientific">Streptomyces spectabilis</name>
    <dbReference type="NCBI Taxonomy" id="68270"/>
    <lineage>
        <taxon>Bacteria</taxon>
        <taxon>Bacillati</taxon>
        <taxon>Actinomycetota</taxon>
        <taxon>Actinomycetes</taxon>
        <taxon>Kitasatosporales</taxon>
        <taxon>Streptomycetaceae</taxon>
        <taxon>Streptomyces</taxon>
    </lineage>
</organism>
<dbReference type="SUPFAM" id="SSF48452">
    <property type="entry name" value="TPR-like"/>
    <property type="match status" value="1"/>
</dbReference>
<keyword evidence="3" id="KW-1185">Reference proteome</keyword>
<dbReference type="Gene3D" id="1.25.40.10">
    <property type="entry name" value="Tetratricopeptide repeat domain"/>
    <property type="match status" value="2"/>
</dbReference>
<gene>
    <name evidence="2" type="ORF">FHS40_008754</name>
</gene>
<sequence>MEPAILEALRVAAFVHWNRYCLRGEDARDEEEDDDFAAAVALFSRIHRRDPLAVPDPLLPLIDTSADPGQQESPVTWSGMAQPYLDRYGNTRDPGDLRSAVQLLSAALDGASEESPERPLILLQFTEALLSLYEDTGDEDALTVCLDTARAETQLTRTVDGSMAWTVLSVALLVRFGRERGPTGLEEAVRAARRAVQAASDGAGRAHTSGDLGAVLYETFSRTGDERALSEALRFLREALTQTPPGSPEYPARLHALGQALLGWHNRTGDSADLAEAVRAAREAATLIPEDHAHRAEVLAGLAAALQQRFHHADDQEDLFEAVRLRRSILTSLPSTDPGHPAAATQISTSLWLLYQHTGDSAALTEAIAYARTVVESTPEGHQVQAGRMSNLAAMLRARFLNGGAREDLDEAIRLLRAAIPLLAPGHPERPAQLSNLANALRSRHELTSDPSALAEAVEAARTAVEATPGDHPAWPARLGNLGAILRTRFECGAGAADDLDKTIGLLRMAVETLPYKHPGRAAQLANLGNALRLRHDHTHDPQDAAQGRMMLWAAAEPPDAPPLIRMRAAWAYADAARRDGDFAEAVKGFELAVELLPRIAPPSLSRDDREHRLGRLAGLGSEAAAAALDAGRPRLALELLEQARGFLLGEVLTARGELEELAEREPALRAEFQWLREVLSAPEADVDARRSYGIRLEETIARIRALPGFSRFLLPPTVDDLRPGPDDGLVIVVNVAGHRSDALVLGAEHWDTLHVIPLPGLTPDGVATHVNNFHTELWFSQPQVAQTLAWLWDTTVGPVLESLGVTAAPAKDGPWPRAWWCPVGLLARLPLHAAGHYQDGGDSALDRVVSSYTPTVQALAATRRRAHRELPHPAGRHGRALVVAMPNTPGAPPLPYAHQEAESVARMMSQTTLLADGEASRTAVLSELGRHPIAHFACHGVTDWQDPSANRLVLADGALSVRDLLHHRLDGTQLVMLSACSSSAVSERPADEAVHLASSFLAAGATHVVGTLWAVEDQVAARTATTLYGYLSAAGTLPPRTGLTAIALHVATRRLREQYPGRPGLWAPFVHIGV</sequence>
<evidence type="ECO:0000259" key="1">
    <source>
        <dbReference type="Pfam" id="PF12770"/>
    </source>
</evidence>
<dbReference type="Proteomes" id="UP000549009">
    <property type="component" value="Unassembled WGS sequence"/>
</dbReference>
<dbReference type="InterPro" id="IPR024983">
    <property type="entry name" value="CHAT_dom"/>
</dbReference>
<dbReference type="AlphaFoldDB" id="A0A7W8B3E0"/>
<reference evidence="2 3" key="1">
    <citation type="submission" date="2020-08" db="EMBL/GenBank/DDBJ databases">
        <title>Genomic Encyclopedia of Type Strains, Phase III (KMG-III): the genomes of soil and plant-associated and newly described type strains.</title>
        <authorList>
            <person name="Whitman W."/>
        </authorList>
    </citation>
    <scope>NUCLEOTIDE SEQUENCE [LARGE SCALE GENOMIC DNA]</scope>
    <source>
        <strain evidence="2 3">CECT 3146</strain>
    </source>
</reference>
<dbReference type="RefSeq" id="WP_184926573.1">
    <property type="nucleotide sequence ID" value="NZ_BMSQ01000040.1"/>
</dbReference>